<dbReference type="AlphaFoldDB" id="A0A261FW55"/>
<keyword evidence="2" id="KW-1185">Reference proteome</keyword>
<dbReference type="Gene3D" id="2.60.120.480">
    <property type="entry name" value="Ureidoglycolate hydrolase"/>
    <property type="match status" value="1"/>
</dbReference>
<reference evidence="1 2" key="1">
    <citation type="journal article" date="2017" name="BMC Genomics">
        <title>Comparative genomic and phylogenomic analyses of the Bifidobacteriaceae family.</title>
        <authorList>
            <person name="Lugli G.A."/>
            <person name="Milani C."/>
            <person name="Turroni F."/>
            <person name="Duranti S."/>
            <person name="Mancabelli L."/>
            <person name="Mangifesta M."/>
            <person name="Ferrario C."/>
            <person name="Modesto M."/>
            <person name="Mattarelli P."/>
            <person name="Jiri K."/>
            <person name="van Sinderen D."/>
            <person name="Ventura M."/>
        </authorList>
    </citation>
    <scope>NUCLEOTIDE SEQUENCE [LARGE SCALE GENOMIC DNA]</scope>
    <source>
        <strain evidence="1 2">DSM 28807</strain>
    </source>
</reference>
<dbReference type="OrthoDB" id="358393at2"/>
<dbReference type="InterPro" id="IPR032358">
    <property type="entry name" value="DUF4867"/>
</dbReference>
<dbReference type="InterPro" id="IPR011051">
    <property type="entry name" value="RmlC_Cupin_sf"/>
</dbReference>
<protein>
    <recommendedName>
        <fullName evidence="3">DUF4867 domain-containing protein</fullName>
    </recommendedName>
</protein>
<dbReference type="EMBL" id="MWWX01000001">
    <property type="protein sequence ID" value="OZG63382.1"/>
    <property type="molecule type" value="Genomic_DNA"/>
</dbReference>
<dbReference type="Proteomes" id="UP000216352">
    <property type="component" value="Unassembled WGS sequence"/>
</dbReference>
<dbReference type="Pfam" id="PF16161">
    <property type="entry name" value="DUF4867"/>
    <property type="match status" value="1"/>
</dbReference>
<accession>A0A261FW55</accession>
<sequence length="213" mass="23688">MILHSIHDDAFIPYGMPLPSGYDFEQMIRVLEGTDAPEDGVVYVPSVPELESLPVFYDLRDRLFGGLEIQAGYCNGTNTTLNCLERHRGIEALVAADDIILMLAKKEQVTEDNTLDTDDVEAFLVKKGEAVLYYETTMHYAPARADGTFHTAIVLVKGTNTDRPRIRENNNEDETLFARNKWLLAHPDSPEAANDGAFVGLTGKNLDILTDLD</sequence>
<dbReference type="GO" id="GO:0004848">
    <property type="term" value="F:ureidoglycolate hydrolase activity"/>
    <property type="evidence" value="ECO:0007669"/>
    <property type="project" value="InterPro"/>
</dbReference>
<organism evidence="1 2">
    <name type="scientific">Bifidobacterium lemurum</name>
    <dbReference type="NCBI Taxonomy" id="1603886"/>
    <lineage>
        <taxon>Bacteria</taxon>
        <taxon>Bacillati</taxon>
        <taxon>Actinomycetota</taxon>
        <taxon>Actinomycetes</taxon>
        <taxon>Bifidobacteriales</taxon>
        <taxon>Bifidobacteriaceae</taxon>
        <taxon>Bifidobacterium</taxon>
    </lineage>
</organism>
<dbReference type="RefSeq" id="WP_072725480.1">
    <property type="nucleotide sequence ID" value="NZ_BDIS01000015.1"/>
</dbReference>
<dbReference type="STRING" id="1603886.GCA_001895165_01184"/>
<proteinExistence type="predicted"/>
<comment type="caution">
    <text evidence="1">The sequence shown here is derived from an EMBL/GenBank/DDBJ whole genome shotgun (WGS) entry which is preliminary data.</text>
</comment>
<gene>
    <name evidence="1" type="ORF">BLEM_0085</name>
</gene>
<evidence type="ECO:0000313" key="2">
    <source>
        <dbReference type="Proteomes" id="UP000216352"/>
    </source>
</evidence>
<dbReference type="InterPro" id="IPR024060">
    <property type="entry name" value="Ureidoglycolate_lyase_dom_sf"/>
</dbReference>
<evidence type="ECO:0008006" key="3">
    <source>
        <dbReference type="Google" id="ProtNLM"/>
    </source>
</evidence>
<name>A0A261FW55_9BIFI</name>
<dbReference type="SUPFAM" id="SSF51182">
    <property type="entry name" value="RmlC-like cupins"/>
    <property type="match status" value="1"/>
</dbReference>
<evidence type="ECO:0000313" key="1">
    <source>
        <dbReference type="EMBL" id="OZG63382.1"/>
    </source>
</evidence>